<feature type="domain" description="FAD-binding" evidence="4">
    <location>
        <begin position="9"/>
        <end position="356"/>
    </location>
</feature>
<dbReference type="SUPFAM" id="SSF51905">
    <property type="entry name" value="FAD/NAD(P)-binding domain"/>
    <property type="match status" value="1"/>
</dbReference>
<dbReference type="Pfam" id="PF01494">
    <property type="entry name" value="FAD_binding_3"/>
    <property type="match status" value="1"/>
</dbReference>
<keyword evidence="1" id="KW-0285">Flavoprotein</keyword>
<evidence type="ECO:0000256" key="3">
    <source>
        <dbReference type="ARBA" id="ARBA00023002"/>
    </source>
</evidence>
<dbReference type="AlphaFoldDB" id="A0A1L9P742"/>
<dbReference type="GO" id="GO:0071949">
    <property type="term" value="F:FAD binding"/>
    <property type="evidence" value="ECO:0007669"/>
    <property type="project" value="InterPro"/>
</dbReference>
<dbReference type="InterPro" id="IPR051104">
    <property type="entry name" value="FAD_monoxygenase"/>
</dbReference>
<keyword evidence="6" id="KW-1185">Reference proteome</keyword>
<accession>A0A1L9P742</accession>
<dbReference type="GO" id="GO:0044550">
    <property type="term" value="P:secondary metabolite biosynthetic process"/>
    <property type="evidence" value="ECO:0007669"/>
    <property type="project" value="TreeGrafter"/>
</dbReference>
<dbReference type="GO" id="GO:0016491">
    <property type="term" value="F:oxidoreductase activity"/>
    <property type="evidence" value="ECO:0007669"/>
    <property type="project" value="UniProtKB-KW"/>
</dbReference>
<gene>
    <name evidence="5" type="ORF">ASPVEDRAFT_36760</name>
</gene>
<dbReference type="STRING" id="1036611.A0A1L9P742"/>
<dbReference type="GeneID" id="63726798"/>
<dbReference type="Proteomes" id="UP000184073">
    <property type="component" value="Unassembled WGS sequence"/>
</dbReference>
<dbReference type="InterPro" id="IPR002938">
    <property type="entry name" value="FAD-bd"/>
</dbReference>
<organism evidence="5 6">
    <name type="scientific">Aspergillus versicolor CBS 583.65</name>
    <dbReference type="NCBI Taxonomy" id="1036611"/>
    <lineage>
        <taxon>Eukaryota</taxon>
        <taxon>Fungi</taxon>
        <taxon>Dikarya</taxon>
        <taxon>Ascomycota</taxon>
        <taxon>Pezizomycotina</taxon>
        <taxon>Eurotiomycetes</taxon>
        <taxon>Eurotiomycetidae</taxon>
        <taxon>Eurotiales</taxon>
        <taxon>Aspergillaceae</taxon>
        <taxon>Aspergillus</taxon>
        <taxon>Aspergillus subgen. Nidulantes</taxon>
    </lineage>
</organism>
<evidence type="ECO:0000256" key="1">
    <source>
        <dbReference type="ARBA" id="ARBA00022630"/>
    </source>
</evidence>
<dbReference type="SUPFAM" id="SSF54373">
    <property type="entry name" value="FAD-linked reductases, C-terminal domain"/>
    <property type="match status" value="1"/>
</dbReference>
<protein>
    <recommendedName>
        <fullName evidence="4">FAD-binding domain-containing protein</fullName>
    </recommendedName>
</protein>
<dbReference type="PANTHER" id="PTHR46720:SF3">
    <property type="entry name" value="FAD-BINDING DOMAIN-CONTAINING PROTEIN-RELATED"/>
    <property type="match status" value="1"/>
</dbReference>
<name>A0A1L9P742_ASPVE</name>
<dbReference type="Gene3D" id="3.50.50.60">
    <property type="entry name" value="FAD/NAD(P)-binding domain"/>
    <property type="match status" value="1"/>
</dbReference>
<dbReference type="RefSeq" id="XP_040663112.1">
    <property type="nucleotide sequence ID" value="XM_040811287.1"/>
</dbReference>
<evidence type="ECO:0000259" key="4">
    <source>
        <dbReference type="Pfam" id="PF01494"/>
    </source>
</evidence>
<dbReference type="PANTHER" id="PTHR46720">
    <property type="entry name" value="HYDROXYLASE, PUTATIVE (AFU_ORTHOLOGUE AFUA_3G01460)-RELATED"/>
    <property type="match status" value="1"/>
</dbReference>
<dbReference type="VEuPathDB" id="FungiDB:ASPVEDRAFT_36760"/>
<evidence type="ECO:0000256" key="2">
    <source>
        <dbReference type="ARBA" id="ARBA00022827"/>
    </source>
</evidence>
<keyword evidence="2" id="KW-0274">FAD</keyword>
<proteinExistence type="predicted"/>
<dbReference type="EMBL" id="KV878125">
    <property type="protein sequence ID" value="OJI97349.1"/>
    <property type="molecule type" value="Genomic_DNA"/>
</dbReference>
<keyword evidence="3" id="KW-0560">Oxidoreductase</keyword>
<dbReference type="OrthoDB" id="417877at2759"/>
<evidence type="ECO:0000313" key="6">
    <source>
        <dbReference type="Proteomes" id="UP000184073"/>
    </source>
</evidence>
<dbReference type="PRINTS" id="PR00420">
    <property type="entry name" value="RNGMNOXGNASE"/>
</dbReference>
<reference evidence="6" key="1">
    <citation type="journal article" date="2017" name="Genome Biol.">
        <title>Comparative genomics reveals high biological diversity and specific adaptations in the industrially and medically important fungal genus Aspergillus.</title>
        <authorList>
            <person name="de Vries R.P."/>
            <person name="Riley R."/>
            <person name="Wiebenga A."/>
            <person name="Aguilar-Osorio G."/>
            <person name="Amillis S."/>
            <person name="Uchima C.A."/>
            <person name="Anderluh G."/>
            <person name="Asadollahi M."/>
            <person name="Askin M."/>
            <person name="Barry K."/>
            <person name="Battaglia E."/>
            <person name="Bayram O."/>
            <person name="Benocci T."/>
            <person name="Braus-Stromeyer S.A."/>
            <person name="Caldana C."/>
            <person name="Canovas D."/>
            <person name="Cerqueira G.C."/>
            <person name="Chen F."/>
            <person name="Chen W."/>
            <person name="Choi C."/>
            <person name="Clum A."/>
            <person name="Dos Santos R.A."/>
            <person name="Damasio A.R."/>
            <person name="Diallinas G."/>
            <person name="Emri T."/>
            <person name="Fekete E."/>
            <person name="Flipphi M."/>
            <person name="Freyberg S."/>
            <person name="Gallo A."/>
            <person name="Gournas C."/>
            <person name="Habgood R."/>
            <person name="Hainaut M."/>
            <person name="Harispe M.L."/>
            <person name="Henrissat B."/>
            <person name="Hilden K.S."/>
            <person name="Hope R."/>
            <person name="Hossain A."/>
            <person name="Karabika E."/>
            <person name="Karaffa L."/>
            <person name="Karanyi Z."/>
            <person name="Krasevec N."/>
            <person name="Kuo A."/>
            <person name="Kusch H."/>
            <person name="LaButti K."/>
            <person name="Lagendijk E.L."/>
            <person name="Lapidus A."/>
            <person name="Levasseur A."/>
            <person name="Lindquist E."/>
            <person name="Lipzen A."/>
            <person name="Logrieco A.F."/>
            <person name="MacCabe A."/>
            <person name="Maekelae M.R."/>
            <person name="Malavazi I."/>
            <person name="Melin P."/>
            <person name="Meyer V."/>
            <person name="Mielnichuk N."/>
            <person name="Miskei M."/>
            <person name="Molnar A.P."/>
            <person name="Mule G."/>
            <person name="Ngan C.Y."/>
            <person name="Orejas M."/>
            <person name="Orosz E."/>
            <person name="Ouedraogo J.P."/>
            <person name="Overkamp K.M."/>
            <person name="Park H.-S."/>
            <person name="Perrone G."/>
            <person name="Piumi F."/>
            <person name="Punt P.J."/>
            <person name="Ram A.F."/>
            <person name="Ramon A."/>
            <person name="Rauscher S."/>
            <person name="Record E."/>
            <person name="Riano-Pachon D.M."/>
            <person name="Robert V."/>
            <person name="Roehrig J."/>
            <person name="Ruller R."/>
            <person name="Salamov A."/>
            <person name="Salih N.S."/>
            <person name="Samson R.A."/>
            <person name="Sandor E."/>
            <person name="Sanguinetti M."/>
            <person name="Schuetze T."/>
            <person name="Sepcic K."/>
            <person name="Shelest E."/>
            <person name="Sherlock G."/>
            <person name="Sophianopoulou V."/>
            <person name="Squina F.M."/>
            <person name="Sun H."/>
            <person name="Susca A."/>
            <person name="Todd R.B."/>
            <person name="Tsang A."/>
            <person name="Unkles S.E."/>
            <person name="van de Wiele N."/>
            <person name="van Rossen-Uffink D."/>
            <person name="Oliveira J.V."/>
            <person name="Vesth T.C."/>
            <person name="Visser J."/>
            <person name="Yu J.-H."/>
            <person name="Zhou M."/>
            <person name="Andersen M.R."/>
            <person name="Archer D.B."/>
            <person name="Baker S.E."/>
            <person name="Benoit I."/>
            <person name="Brakhage A.A."/>
            <person name="Braus G.H."/>
            <person name="Fischer R."/>
            <person name="Frisvad J.C."/>
            <person name="Goldman G.H."/>
            <person name="Houbraken J."/>
            <person name="Oakley B."/>
            <person name="Pocsi I."/>
            <person name="Scazzocchio C."/>
            <person name="Seiboth B."/>
            <person name="vanKuyk P.A."/>
            <person name="Wortman J."/>
            <person name="Dyer P.S."/>
            <person name="Grigoriev I.V."/>
        </authorList>
    </citation>
    <scope>NUCLEOTIDE SEQUENCE [LARGE SCALE GENOMIC DNA]</scope>
    <source>
        <strain evidence="6">CBS 583.65</strain>
    </source>
</reference>
<dbReference type="InterPro" id="IPR036188">
    <property type="entry name" value="FAD/NAD-bd_sf"/>
</dbReference>
<sequence length="421" mass="46563">MPNPQPNLRIAIIGAGPAGLGAAIALQSLPFASLRIYDQASELREIGTGLNIQRNTWRMLDALGASGNIKPEEIFRAADGHAMQHRNGRTGELVAELGQGDTPERHLHARAFRSILQRALLANTDKSKLRLSSRLTHIIENPSGSLSLSFQDGHKDEVDLLIGADGVRSVVRQFAFPEHQLIYTGKTAYRGLIPTEKLLAIPGFPDAVTFWHGPKDWVYTCNLRHGMYELTCMAGVPDNGDRVSWGEKADMEEFKTPWKDFGPLVQTILSHATDVQRFALFAGPRLESVVAKGSIALVGDASHPLSGAFGAGAGFALEDSYVLSQAVAWAYNQKHSISRALDLYDRVRSPHYKAMYDILDDFRRSDAEMEQLDLSFDEGVAHSIRDKWGPGFSWLYSYDVQEVWRKAAADEDARLQLASHL</sequence>
<evidence type="ECO:0000313" key="5">
    <source>
        <dbReference type="EMBL" id="OJI97349.1"/>
    </source>
</evidence>